<gene>
    <name evidence="2" type="ORF">LUZ62_068842</name>
</gene>
<dbReference type="Proteomes" id="UP001140206">
    <property type="component" value="Chromosome 4"/>
</dbReference>
<feature type="domain" description="Replication protein A 70 kDa DNA-binding subunit B/D first OB fold" evidence="1">
    <location>
        <begin position="44"/>
        <end position="144"/>
    </location>
</feature>
<evidence type="ECO:0000259" key="1">
    <source>
        <dbReference type="Pfam" id="PF02721"/>
    </source>
</evidence>
<organism evidence="2 3">
    <name type="scientific">Rhynchospora pubera</name>
    <dbReference type="NCBI Taxonomy" id="906938"/>
    <lineage>
        <taxon>Eukaryota</taxon>
        <taxon>Viridiplantae</taxon>
        <taxon>Streptophyta</taxon>
        <taxon>Embryophyta</taxon>
        <taxon>Tracheophyta</taxon>
        <taxon>Spermatophyta</taxon>
        <taxon>Magnoliopsida</taxon>
        <taxon>Liliopsida</taxon>
        <taxon>Poales</taxon>
        <taxon>Cyperaceae</taxon>
        <taxon>Cyperoideae</taxon>
        <taxon>Rhynchosporeae</taxon>
        <taxon>Rhynchospora</taxon>
    </lineage>
</organism>
<reference evidence="2" key="1">
    <citation type="submission" date="2022-08" db="EMBL/GenBank/DDBJ databases">
        <authorList>
            <person name="Marques A."/>
        </authorList>
    </citation>
    <scope>NUCLEOTIDE SEQUENCE</scope>
    <source>
        <strain evidence="2">RhyPub2mFocal</strain>
        <tissue evidence="2">Leaves</tissue>
    </source>
</reference>
<dbReference type="Gene3D" id="2.40.50.140">
    <property type="entry name" value="Nucleic acid-binding proteins"/>
    <property type="match status" value="2"/>
</dbReference>
<protein>
    <submittedName>
        <fullName evidence="2">Replication protein A 70 kDa DNA-binding subunit</fullName>
    </submittedName>
</protein>
<dbReference type="InterPro" id="IPR012340">
    <property type="entry name" value="NA-bd_OB-fold"/>
</dbReference>
<dbReference type="Pfam" id="PF02721">
    <property type="entry name" value="DUF223"/>
    <property type="match status" value="1"/>
</dbReference>
<sequence length="351" mass="39900">MHKFIEFCVLPCTVDRLLSVFYCFFFSARFFASYQINMLDLVNISDLPNRPHSVRIQARIIRVWPAKGPYSPAIWYYAAILMDAAGNVIEARIQKEQYQRLSRLLEEGRICEVAKFSVKTAPRQYHAIKGDHIISFTRQTTLTPLASASLEIPMYYFDLQRLDAVGTDITDTNKMIDIIGRIAGFSPVRPDTEADRRKPAQMMYLADERGYMLEVTLWRQFLPLFDTPSLHEESKNAPVIVICAAVQVNEWDDTYNVKAISATRFYFDKTIPEIMHFAASLPPNLPPIVLDTQGSPYDGVAVANTAQRIVQSDPQTVTISEFLAVPVTAYSVRISPSLERAIYPILLTMQK</sequence>
<comment type="caution">
    <text evidence="2">The sequence shown here is derived from an EMBL/GenBank/DDBJ whole genome shotgun (WGS) entry which is preliminary data.</text>
</comment>
<proteinExistence type="predicted"/>
<evidence type="ECO:0000313" key="2">
    <source>
        <dbReference type="EMBL" id="KAJ4758467.1"/>
    </source>
</evidence>
<dbReference type="EMBL" id="JAMFTS010000004">
    <property type="protein sequence ID" value="KAJ4758467.1"/>
    <property type="molecule type" value="Genomic_DNA"/>
</dbReference>
<dbReference type="PANTHER" id="PTHR47165">
    <property type="entry name" value="OS03G0429900 PROTEIN"/>
    <property type="match status" value="1"/>
</dbReference>
<keyword evidence="3" id="KW-1185">Reference proteome</keyword>
<dbReference type="AlphaFoldDB" id="A0AAV8CRI8"/>
<dbReference type="SUPFAM" id="SSF50249">
    <property type="entry name" value="Nucleic acid-binding proteins"/>
    <property type="match status" value="2"/>
</dbReference>
<dbReference type="PANTHER" id="PTHR47165:SF4">
    <property type="entry name" value="OS03G0429900 PROTEIN"/>
    <property type="match status" value="1"/>
</dbReference>
<dbReference type="InterPro" id="IPR003871">
    <property type="entry name" value="RFA1B/D_OB_1st"/>
</dbReference>
<keyword evidence="2" id="KW-0238">DNA-binding</keyword>
<dbReference type="GO" id="GO:0003677">
    <property type="term" value="F:DNA binding"/>
    <property type="evidence" value="ECO:0007669"/>
    <property type="project" value="UniProtKB-KW"/>
</dbReference>
<evidence type="ECO:0000313" key="3">
    <source>
        <dbReference type="Proteomes" id="UP001140206"/>
    </source>
</evidence>
<accession>A0AAV8CRI8</accession>
<name>A0AAV8CRI8_9POAL</name>